<dbReference type="PANTHER" id="PTHR44591:SF25">
    <property type="entry name" value="CHEMOTAXIS TWO-COMPONENT RESPONSE REGULATOR"/>
    <property type="match status" value="1"/>
</dbReference>
<sequence>MRSLGYDVATFPSAADFLASPRLAETACLIADVHMPKMTGLELHERLTEAGYAIPTILVTAYPDDADHTRAQNDGVVCYLPKPFDEQHLVRCLRAALKSAEPPEEGS</sequence>
<dbReference type="Pfam" id="PF00072">
    <property type="entry name" value="Response_reg"/>
    <property type="match status" value="1"/>
</dbReference>
<dbReference type="InterPro" id="IPR001789">
    <property type="entry name" value="Sig_transdc_resp-reg_receiver"/>
</dbReference>
<geneLocation type="plasmid" evidence="4 5">
    <name>pRinCIP108029d</name>
</geneLocation>
<dbReference type="Gene3D" id="3.40.50.2300">
    <property type="match status" value="1"/>
</dbReference>
<dbReference type="EMBL" id="CP140637">
    <property type="protein sequence ID" value="WRW39399.1"/>
    <property type="molecule type" value="Genomic_DNA"/>
</dbReference>
<dbReference type="RefSeq" id="WP_322790952.1">
    <property type="nucleotide sequence ID" value="NZ_CP140637.1"/>
</dbReference>
<protein>
    <submittedName>
        <fullName evidence="4">Response regulator</fullName>
    </submittedName>
</protein>
<reference evidence="4 5" key="1">
    <citation type="submission" date="2023-12" db="EMBL/GenBank/DDBJ databases">
        <authorList>
            <person name="Menendez E."/>
            <person name="Kaur S."/>
            <person name="Flores-Felix J.D."/>
            <person name="diCenzo G.C."/>
            <person name="Peix A."/>
            <person name="Velazquez E."/>
        </authorList>
    </citation>
    <scope>NUCLEOTIDE SEQUENCE [LARGE SCALE GENOMIC DNA]</scope>
    <source>
        <strain evidence="4 5">CIP 108029</strain>
        <plasmid evidence="4 5">pRinCIP108029d</plasmid>
    </source>
</reference>
<organism evidence="4 5">
    <name type="scientific">Rhizobium indigoferae</name>
    <dbReference type="NCBI Taxonomy" id="158891"/>
    <lineage>
        <taxon>Bacteria</taxon>
        <taxon>Pseudomonadati</taxon>
        <taxon>Pseudomonadota</taxon>
        <taxon>Alphaproteobacteria</taxon>
        <taxon>Hyphomicrobiales</taxon>
        <taxon>Rhizobiaceae</taxon>
        <taxon>Rhizobium/Agrobacterium group</taxon>
        <taxon>Rhizobium</taxon>
    </lineage>
</organism>
<gene>
    <name evidence="4" type="ORF">U5G49_006475</name>
</gene>
<dbReference type="InterPro" id="IPR011006">
    <property type="entry name" value="CheY-like_superfamily"/>
</dbReference>
<dbReference type="PROSITE" id="PS50110">
    <property type="entry name" value="RESPONSE_REGULATORY"/>
    <property type="match status" value="1"/>
</dbReference>
<evidence type="ECO:0000256" key="1">
    <source>
        <dbReference type="ARBA" id="ARBA00022553"/>
    </source>
</evidence>
<evidence type="ECO:0000256" key="2">
    <source>
        <dbReference type="PROSITE-ProRule" id="PRU00169"/>
    </source>
</evidence>
<feature type="modified residue" description="4-aspartylphosphate" evidence="2">
    <location>
        <position position="32"/>
    </location>
</feature>
<accession>A0ABZ1DW93</accession>
<evidence type="ECO:0000313" key="4">
    <source>
        <dbReference type="EMBL" id="WRW39399.1"/>
    </source>
</evidence>
<dbReference type="SUPFAM" id="SSF52172">
    <property type="entry name" value="CheY-like"/>
    <property type="match status" value="1"/>
</dbReference>
<dbReference type="InterPro" id="IPR050595">
    <property type="entry name" value="Bact_response_regulator"/>
</dbReference>
<keyword evidence="5" id="KW-1185">Reference proteome</keyword>
<feature type="domain" description="Response regulatory" evidence="3">
    <location>
        <begin position="1"/>
        <end position="97"/>
    </location>
</feature>
<keyword evidence="1 2" id="KW-0597">Phosphoprotein</keyword>
<keyword evidence="4" id="KW-0614">Plasmid</keyword>
<dbReference type="PANTHER" id="PTHR44591">
    <property type="entry name" value="STRESS RESPONSE REGULATOR PROTEIN 1"/>
    <property type="match status" value="1"/>
</dbReference>
<evidence type="ECO:0000259" key="3">
    <source>
        <dbReference type="PROSITE" id="PS50110"/>
    </source>
</evidence>
<proteinExistence type="predicted"/>
<name>A0ABZ1DW93_9HYPH</name>
<dbReference type="Proteomes" id="UP001322785">
    <property type="component" value="Plasmid pRinCIP108029d"/>
</dbReference>
<evidence type="ECO:0000313" key="5">
    <source>
        <dbReference type="Proteomes" id="UP001322785"/>
    </source>
</evidence>